<reference evidence="2" key="2">
    <citation type="submission" date="2020-09" db="EMBL/GenBank/DDBJ databases">
        <authorList>
            <person name="Sun Q."/>
            <person name="Zhou Y."/>
        </authorList>
    </citation>
    <scope>NUCLEOTIDE SEQUENCE</scope>
    <source>
        <strain evidence="2">CGMCC 1.15725</strain>
    </source>
</reference>
<reference evidence="2" key="1">
    <citation type="journal article" date="2014" name="Int. J. Syst. Evol. Microbiol.">
        <title>Complete genome sequence of Corynebacterium casei LMG S-19264T (=DSM 44701T), isolated from a smear-ripened cheese.</title>
        <authorList>
            <consortium name="US DOE Joint Genome Institute (JGI-PGF)"/>
            <person name="Walter F."/>
            <person name="Albersmeier A."/>
            <person name="Kalinowski J."/>
            <person name="Ruckert C."/>
        </authorList>
    </citation>
    <scope>NUCLEOTIDE SEQUENCE</scope>
    <source>
        <strain evidence="2">CGMCC 1.15725</strain>
    </source>
</reference>
<dbReference type="EMBL" id="BMJQ01000012">
    <property type="protein sequence ID" value="GGF33357.1"/>
    <property type="molecule type" value="Genomic_DNA"/>
</dbReference>
<feature type="chain" id="PRO_5035307933" evidence="1">
    <location>
        <begin position="24"/>
        <end position="93"/>
    </location>
</feature>
<evidence type="ECO:0000313" key="3">
    <source>
        <dbReference type="Proteomes" id="UP000646365"/>
    </source>
</evidence>
<sequence length="93" mass="9777">MTKSMLAALCTTVAVLAGGSAFAAQPYHPDQLPPLFVDPAKAQAACPADQVVWVNWTARKSHVPGQWYYANTRNGAYACAQASAQAGIEPATN</sequence>
<proteinExistence type="predicted"/>
<evidence type="ECO:0000256" key="1">
    <source>
        <dbReference type="SAM" id="SignalP"/>
    </source>
</evidence>
<organism evidence="2 3">
    <name type="scientific">Aliidongia dinghuensis</name>
    <dbReference type="NCBI Taxonomy" id="1867774"/>
    <lineage>
        <taxon>Bacteria</taxon>
        <taxon>Pseudomonadati</taxon>
        <taxon>Pseudomonadota</taxon>
        <taxon>Alphaproteobacteria</taxon>
        <taxon>Rhodospirillales</taxon>
        <taxon>Dongiaceae</taxon>
        <taxon>Aliidongia</taxon>
    </lineage>
</organism>
<comment type="caution">
    <text evidence="2">The sequence shown here is derived from an EMBL/GenBank/DDBJ whole genome shotgun (WGS) entry which is preliminary data.</text>
</comment>
<name>A0A8J2YWS3_9PROT</name>
<evidence type="ECO:0000313" key="2">
    <source>
        <dbReference type="EMBL" id="GGF33357.1"/>
    </source>
</evidence>
<accession>A0A8J2YWS3</accession>
<protein>
    <submittedName>
        <fullName evidence="2">Uncharacterized protein</fullName>
    </submittedName>
</protein>
<gene>
    <name evidence="2" type="ORF">GCM10011611_44480</name>
</gene>
<dbReference type="RefSeq" id="WP_189049894.1">
    <property type="nucleotide sequence ID" value="NZ_BMJQ01000012.1"/>
</dbReference>
<keyword evidence="3" id="KW-1185">Reference proteome</keyword>
<dbReference type="AlphaFoldDB" id="A0A8J2YWS3"/>
<keyword evidence="1" id="KW-0732">Signal</keyword>
<feature type="signal peptide" evidence="1">
    <location>
        <begin position="1"/>
        <end position="23"/>
    </location>
</feature>
<dbReference type="Proteomes" id="UP000646365">
    <property type="component" value="Unassembled WGS sequence"/>
</dbReference>